<dbReference type="EMBL" id="CAFBLX010000249">
    <property type="protein sequence ID" value="CAB4909156.1"/>
    <property type="molecule type" value="Genomic_DNA"/>
</dbReference>
<name>A0A6J7GQC8_9ZZZZ</name>
<accession>A0A6J7GQC8</accession>
<organism evidence="1">
    <name type="scientific">freshwater metagenome</name>
    <dbReference type="NCBI Taxonomy" id="449393"/>
    <lineage>
        <taxon>unclassified sequences</taxon>
        <taxon>metagenomes</taxon>
        <taxon>ecological metagenomes</taxon>
    </lineage>
</organism>
<protein>
    <submittedName>
        <fullName evidence="1">Unannotated protein</fullName>
    </submittedName>
</protein>
<sequence length="171" mass="17419">MFSNTAPPPSADILSWAELTAPVDVPVVDTANSAEAGMPKRTSLPSIIAPAAVAATPRVPDSANNVTANSVAHSVAITASSVRPCLRLPIIVPNVRVRATGISSNEMICTMLVSGVGFSNGCAELAARMPPPLVPISLIASCEATGASALVTVCPSRPVEVKPDENDITVP</sequence>
<proteinExistence type="predicted"/>
<gene>
    <name evidence="1" type="ORF">UFOPK3472_02916</name>
</gene>
<dbReference type="AlphaFoldDB" id="A0A6J7GQC8"/>
<evidence type="ECO:0000313" key="1">
    <source>
        <dbReference type="EMBL" id="CAB4909156.1"/>
    </source>
</evidence>
<reference evidence="1" key="1">
    <citation type="submission" date="2020-05" db="EMBL/GenBank/DDBJ databases">
        <authorList>
            <person name="Chiriac C."/>
            <person name="Salcher M."/>
            <person name="Ghai R."/>
            <person name="Kavagutti S V."/>
        </authorList>
    </citation>
    <scope>NUCLEOTIDE SEQUENCE</scope>
</reference>